<dbReference type="PROSITE" id="PS50405">
    <property type="entry name" value="GST_CTER"/>
    <property type="match status" value="1"/>
</dbReference>
<keyword evidence="9" id="KW-1185">Reference proteome</keyword>
<feature type="domain" description="GST N-terminal" evidence="6">
    <location>
        <begin position="54"/>
        <end position="137"/>
    </location>
</feature>
<dbReference type="InterPro" id="IPR010987">
    <property type="entry name" value="Glutathione-S-Trfase_C-like"/>
</dbReference>
<dbReference type="EC" id="2.5.1.18" evidence="3"/>
<sequence length="284" mass="32457">MPSDDDGLGPTDGPDWENGFSDAIRQFEDLSVFHFFSETWRWQRFPHFANSSPAAMEFGYWNIRGLGAPFRMIFAYKEIKYEDKQYATFDSWFKGRKPAILEMTPLANLPYLVDGEKCICQTNAIFLYLGEKLGLNGKTEAQKLRTSELLCEIYDVRNGMIDLSYPSHQVCRTEEEYRAKAESIVGALPFGKFEAMLALEDNASGGKWFVLEEGPGVADFHIWEMLDQHRVLAERLGSPNCLDKFPRCKAFHQALRALPSLQQYFASDAYALEINYKPAGAYFL</sequence>
<evidence type="ECO:0000256" key="2">
    <source>
        <dbReference type="ARBA" id="ARBA00005861"/>
    </source>
</evidence>
<dbReference type="GO" id="GO:0006749">
    <property type="term" value="P:glutathione metabolic process"/>
    <property type="evidence" value="ECO:0007669"/>
    <property type="project" value="TreeGrafter"/>
</dbReference>
<accession>A0A1Q9E260</accession>
<dbReference type="InterPro" id="IPR004046">
    <property type="entry name" value="GST_C"/>
</dbReference>
<comment type="function">
    <text evidence="1">Conjugation of reduced glutathione to a wide number of exogenous and endogenous hydrophobic electrophiles.</text>
</comment>
<gene>
    <name evidence="8" type="ORF">AK812_SmicGene15777</name>
</gene>
<dbReference type="InterPro" id="IPR004045">
    <property type="entry name" value="Glutathione_S-Trfase_N"/>
</dbReference>
<proteinExistence type="inferred from homology"/>
<comment type="caution">
    <text evidence="8">The sequence shown here is derived from an EMBL/GenBank/DDBJ whole genome shotgun (WGS) entry which is preliminary data.</text>
</comment>
<dbReference type="Pfam" id="PF14497">
    <property type="entry name" value="GST_C_3"/>
    <property type="match status" value="1"/>
</dbReference>
<evidence type="ECO:0000256" key="1">
    <source>
        <dbReference type="ARBA" id="ARBA00003701"/>
    </source>
</evidence>
<evidence type="ECO:0000259" key="7">
    <source>
        <dbReference type="PROSITE" id="PS50405"/>
    </source>
</evidence>
<dbReference type="PANTHER" id="PTHR11571:SF222">
    <property type="entry name" value="GLUTATHIONE TRANSFERASE"/>
    <property type="match status" value="1"/>
</dbReference>
<dbReference type="InterPro" id="IPR036282">
    <property type="entry name" value="Glutathione-S-Trfase_C_sf"/>
</dbReference>
<evidence type="ECO:0000256" key="3">
    <source>
        <dbReference type="ARBA" id="ARBA00012452"/>
    </source>
</evidence>
<evidence type="ECO:0000313" key="9">
    <source>
        <dbReference type="Proteomes" id="UP000186817"/>
    </source>
</evidence>
<protein>
    <recommendedName>
        <fullName evidence="3">glutathione transferase</fullName>
        <ecNumber evidence="3">2.5.1.18</ecNumber>
    </recommendedName>
</protein>
<comment type="catalytic activity">
    <reaction evidence="5">
        <text>RX + glutathione = an S-substituted glutathione + a halide anion + H(+)</text>
        <dbReference type="Rhea" id="RHEA:16437"/>
        <dbReference type="ChEBI" id="CHEBI:15378"/>
        <dbReference type="ChEBI" id="CHEBI:16042"/>
        <dbReference type="ChEBI" id="CHEBI:17792"/>
        <dbReference type="ChEBI" id="CHEBI:57925"/>
        <dbReference type="ChEBI" id="CHEBI:90779"/>
        <dbReference type="EC" id="2.5.1.18"/>
    </reaction>
</comment>
<dbReference type="OMA" id="LCYTDFE"/>
<dbReference type="PROSITE" id="PS50404">
    <property type="entry name" value="GST_NTER"/>
    <property type="match status" value="1"/>
</dbReference>
<comment type="similarity">
    <text evidence="2">Belongs to the GST superfamily. Mu family.</text>
</comment>
<dbReference type="InterPro" id="IPR040079">
    <property type="entry name" value="Glutathione_S-Trfase"/>
</dbReference>
<dbReference type="SUPFAM" id="SSF52833">
    <property type="entry name" value="Thioredoxin-like"/>
    <property type="match status" value="1"/>
</dbReference>
<feature type="domain" description="GST C-terminal" evidence="7">
    <location>
        <begin position="139"/>
        <end position="279"/>
    </location>
</feature>
<dbReference type="Gene3D" id="3.40.30.10">
    <property type="entry name" value="Glutaredoxin"/>
    <property type="match status" value="1"/>
</dbReference>
<dbReference type="GO" id="GO:0004364">
    <property type="term" value="F:glutathione transferase activity"/>
    <property type="evidence" value="ECO:0007669"/>
    <property type="project" value="UniProtKB-EC"/>
</dbReference>
<dbReference type="InterPro" id="IPR050213">
    <property type="entry name" value="GST_superfamily"/>
</dbReference>
<dbReference type="OrthoDB" id="410118at2759"/>
<evidence type="ECO:0000256" key="5">
    <source>
        <dbReference type="ARBA" id="ARBA00047960"/>
    </source>
</evidence>
<evidence type="ECO:0000313" key="8">
    <source>
        <dbReference type="EMBL" id="OLQ01479.1"/>
    </source>
</evidence>
<keyword evidence="4 8" id="KW-0808">Transferase</keyword>
<name>A0A1Q9E260_SYMMI</name>
<organism evidence="8 9">
    <name type="scientific">Symbiodinium microadriaticum</name>
    <name type="common">Dinoflagellate</name>
    <name type="synonym">Zooxanthella microadriatica</name>
    <dbReference type="NCBI Taxonomy" id="2951"/>
    <lineage>
        <taxon>Eukaryota</taxon>
        <taxon>Sar</taxon>
        <taxon>Alveolata</taxon>
        <taxon>Dinophyceae</taxon>
        <taxon>Suessiales</taxon>
        <taxon>Symbiodiniaceae</taxon>
        <taxon>Symbiodinium</taxon>
    </lineage>
</organism>
<dbReference type="AlphaFoldDB" id="A0A1Q9E260"/>
<dbReference type="PANTHER" id="PTHR11571">
    <property type="entry name" value="GLUTATHIONE S-TRANSFERASE"/>
    <property type="match status" value="1"/>
</dbReference>
<evidence type="ECO:0000256" key="4">
    <source>
        <dbReference type="ARBA" id="ARBA00022679"/>
    </source>
</evidence>
<dbReference type="Pfam" id="PF02798">
    <property type="entry name" value="GST_N"/>
    <property type="match status" value="1"/>
</dbReference>
<reference evidence="8 9" key="1">
    <citation type="submission" date="2016-02" db="EMBL/GenBank/DDBJ databases">
        <title>Genome analysis of coral dinoflagellate symbionts highlights evolutionary adaptations to a symbiotic lifestyle.</title>
        <authorList>
            <person name="Aranda M."/>
            <person name="Li Y."/>
            <person name="Liew Y.J."/>
            <person name="Baumgarten S."/>
            <person name="Simakov O."/>
            <person name="Wilson M."/>
            <person name="Piel J."/>
            <person name="Ashoor H."/>
            <person name="Bougouffa S."/>
            <person name="Bajic V.B."/>
            <person name="Ryu T."/>
            <person name="Ravasi T."/>
            <person name="Bayer T."/>
            <person name="Micklem G."/>
            <person name="Kim H."/>
            <person name="Bhak J."/>
            <person name="Lajeunesse T.C."/>
            <person name="Voolstra C.R."/>
        </authorList>
    </citation>
    <scope>NUCLEOTIDE SEQUENCE [LARGE SCALE GENOMIC DNA]</scope>
    <source>
        <strain evidence="8 9">CCMP2467</strain>
    </source>
</reference>
<dbReference type="Proteomes" id="UP000186817">
    <property type="component" value="Unassembled WGS sequence"/>
</dbReference>
<dbReference type="InterPro" id="IPR036249">
    <property type="entry name" value="Thioredoxin-like_sf"/>
</dbReference>
<dbReference type="EMBL" id="LSRX01000290">
    <property type="protein sequence ID" value="OLQ01479.1"/>
    <property type="molecule type" value="Genomic_DNA"/>
</dbReference>
<dbReference type="Gene3D" id="1.20.1050.10">
    <property type="match status" value="1"/>
</dbReference>
<dbReference type="SUPFAM" id="SSF47616">
    <property type="entry name" value="GST C-terminal domain-like"/>
    <property type="match status" value="1"/>
</dbReference>
<dbReference type="SFLD" id="SFLDS00019">
    <property type="entry name" value="Glutathione_Transferase_(cytos"/>
    <property type="match status" value="1"/>
</dbReference>
<evidence type="ECO:0000259" key="6">
    <source>
        <dbReference type="PROSITE" id="PS50404"/>
    </source>
</evidence>